<feature type="domain" description="Peptidase S1" evidence="12">
    <location>
        <begin position="52"/>
        <end position="296"/>
    </location>
</feature>
<evidence type="ECO:0000256" key="10">
    <source>
        <dbReference type="RuleBase" id="RU363034"/>
    </source>
</evidence>
<keyword evidence="8" id="KW-1015">Disulfide bond</keyword>
<evidence type="ECO:0000256" key="4">
    <source>
        <dbReference type="ARBA" id="ARBA00022729"/>
    </source>
</evidence>
<comment type="similarity">
    <text evidence="9">Belongs to the peptidase S1 family. CLIP subfamily.</text>
</comment>
<dbReference type="OrthoDB" id="547031at2759"/>
<dbReference type="InterPro" id="IPR043504">
    <property type="entry name" value="Peptidase_S1_PA_chymotrypsin"/>
</dbReference>
<dbReference type="InterPro" id="IPR051487">
    <property type="entry name" value="Ser/Thr_Proteases_Immune/Dev"/>
</dbReference>
<proteinExistence type="inferred from homology"/>
<accession>A0A653DED1</accession>
<evidence type="ECO:0000313" key="14">
    <source>
        <dbReference type="Proteomes" id="UP000410492"/>
    </source>
</evidence>
<sequence>MSFKIKWVCAVLLTLGLCRDITGLDDQLKYHKNWKLLPGLSSCGKADVNERIVGGSSAKLGQYPWIASLLIKYRRQTEFVCGGTLVNENHVLTAAHCITSANFVRLGEHDWDTMIDCEGSRCAPVPADYRILNAVRHSGYRRSTHKHDIALIKLEGRVAYHRFVQPICLPQGRLLTSYRLNGTVTVAGWGISDRYSAHRTYTPVLQHVDLPVVSLEQCRDIFRSPIDEHQYCVGKKNKDSCNGDSGGPMMKSLANGRSRNYFLFGLVSYGLSDCGGGPAVYTNVPRYMKWILDKISC</sequence>
<dbReference type="GO" id="GO:0004252">
    <property type="term" value="F:serine-type endopeptidase activity"/>
    <property type="evidence" value="ECO:0007669"/>
    <property type="project" value="InterPro"/>
</dbReference>
<dbReference type="PROSITE" id="PS00135">
    <property type="entry name" value="TRYPSIN_SER"/>
    <property type="match status" value="1"/>
</dbReference>
<dbReference type="SMART" id="SM00020">
    <property type="entry name" value="Tryp_SPc"/>
    <property type="match status" value="1"/>
</dbReference>
<evidence type="ECO:0000256" key="1">
    <source>
        <dbReference type="ARBA" id="ARBA00004613"/>
    </source>
</evidence>
<dbReference type="PROSITE" id="PS00134">
    <property type="entry name" value="TRYPSIN_HIS"/>
    <property type="match status" value="1"/>
</dbReference>
<evidence type="ECO:0000256" key="8">
    <source>
        <dbReference type="ARBA" id="ARBA00023157"/>
    </source>
</evidence>
<name>A0A653DED1_CALMS</name>
<dbReference type="SUPFAM" id="SSF50494">
    <property type="entry name" value="Trypsin-like serine proteases"/>
    <property type="match status" value="1"/>
</dbReference>
<protein>
    <recommendedName>
        <fullName evidence="12">Peptidase S1 domain-containing protein</fullName>
    </recommendedName>
</protein>
<keyword evidence="3 10" id="KW-0645">Protease</keyword>
<dbReference type="GO" id="GO:0006508">
    <property type="term" value="P:proteolysis"/>
    <property type="evidence" value="ECO:0007669"/>
    <property type="project" value="UniProtKB-KW"/>
</dbReference>
<evidence type="ECO:0000256" key="7">
    <source>
        <dbReference type="ARBA" id="ARBA00023145"/>
    </source>
</evidence>
<dbReference type="Gene3D" id="2.40.10.10">
    <property type="entry name" value="Trypsin-like serine proteases"/>
    <property type="match status" value="2"/>
</dbReference>
<gene>
    <name evidence="13" type="ORF">CALMAC_LOCUS16616</name>
</gene>
<comment type="subcellular location">
    <subcellularLocation>
        <location evidence="1">Secreted</location>
    </subcellularLocation>
</comment>
<dbReference type="PANTHER" id="PTHR24256">
    <property type="entry name" value="TRYPTASE-RELATED"/>
    <property type="match status" value="1"/>
</dbReference>
<evidence type="ECO:0000256" key="3">
    <source>
        <dbReference type="ARBA" id="ARBA00022670"/>
    </source>
</evidence>
<dbReference type="PROSITE" id="PS50240">
    <property type="entry name" value="TRYPSIN_DOM"/>
    <property type="match status" value="1"/>
</dbReference>
<keyword evidence="2" id="KW-0964">Secreted</keyword>
<dbReference type="InterPro" id="IPR018114">
    <property type="entry name" value="TRYPSIN_HIS"/>
</dbReference>
<keyword evidence="4 11" id="KW-0732">Signal</keyword>
<dbReference type="FunFam" id="2.40.10.10:FF:000146">
    <property type="entry name" value="Serine protease 53"/>
    <property type="match status" value="1"/>
</dbReference>
<dbReference type="InterPro" id="IPR001254">
    <property type="entry name" value="Trypsin_dom"/>
</dbReference>
<keyword evidence="6 10" id="KW-0720">Serine protease</keyword>
<dbReference type="GO" id="GO:0005576">
    <property type="term" value="C:extracellular region"/>
    <property type="evidence" value="ECO:0007669"/>
    <property type="project" value="UniProtKB-SubCell"/>
</dbReference>
<feature type="chain" id="PRO_5024841394" description="Peptidase S1 domain-containing protein" evidence="11">
    <location>
        <begin position="24"/>
        <end position="297"/>
    </location>
</feature>
<organism evidence="13 14">
    <name type="scientific">Callosobruchus maculatus</name>
    <name type="common">Southern cowpea weevil</name>
    <name type="synonym">Pulse bruchid</name>
    <dbReference type="NCBI Taxonomy" id="64391"/>
    <lineage>
        <taxon>Eukaryota</taxon>
        <taxon>Metazoa</taxon>
        <taxon>Ecdysozoa</taxon>
        <taxon>Arthropoda</taxon>
        <taxon>Hexapoda</taxon>
        <taxon>Insecta</taxon>
        <taxon>Pterygota</taxon>
        <taxon>Neoptera</taxon>
        <taxon>Endopterygota</taxon>
        <taxon>Coleoptera</taxon>
        <taxon>Polyphaga</taxon>
        <taxon>Cucujiformia</taxon>
        <taxon>Chrysomeloidea</taxon>
        <taxon>Chrysomelidae</taxon>
        <taxon>Bruchinae</taxon>
        <taxon>Bruchini</taxon>
        <taxon>Callosobruchus</taxon>
    </lineage>
</organism>
<dbReference type="InterPro" id="IPR001314">
    <property type="entry name" value="Peptidase_S1A"/>
</dbReference>
<keyword evidence="7" id="KW-0865">Zymogen</keyword>
<feature type="signal peptide" evidence="11">
    <location>
        <begin position="1"/>
        <end position="23"/>
    </location>
</feature>
<dbReference type="CDD" id="cd00190">
    <property type="entry name" value="Tryp_SPc"/>
    <property type="match status" value="1"/>
</dbReference>
<evidence type="ECO:0000256" key="6">
    <source>
        <dbReference type="ARBA" id="ARBA00022825"/>
    </source>
</evidence>
<dbReference type="InterPro" id="IPR009003">
    <property type="entry name" value="Peptidase_S1_PA"/>
</dbReference>
<evidence type="ECO:0000313" key="13">
    <source>
        <dbReference type="EMBL" id="VEN58206.1"/>
    </source>
</evidence>
<keyword evidence="5 10" id="KW-0378">Hydrolase</keyword>
<evidence type="ECO:0000256" key="9">
    <source>
        <dbReference type="ARBA" id="ARBA00024195"/>
    </source>
</evidence>
<dbReference type="Pfam" id="PF00089">
    <property type="entry name" value="Trypsin"/>
    <property type="match status" value="1"/>
</dbReference>
<evidence type="ECO:0000256" key="5">
    <source>
        <dbReference type="ARBA" id="ARBA00022801"/>
    </source>
</evidence>
<dbReference type="Proteomes" id="UP000410492">
    <property type="component" value="Unassembled WGS sequence"/>
</dbReference>
<reference evidence="13 14" key="1">
    <citation type="submission" date="2019-01" db="EMBL/GenBank/DDBJ databases">
        <authorList>
            <person name="Sayadi A."/>
        </authorList>
    </citation>
    <scope>NUCLEOTIDE SEQUENCE [LARGE SCALE GENOMIC DNA]</scope>
</reference>
<evidence type="ECO:0000256" key="11">
    <source>
        <dbReference type="SAM" id="SignalP"/>
    </source>
</evidence>
<evidence type="ECO:0000259" key="12">
    <source>
        <dbReference type="PROSITE" id="PS50240"/>
    </source>
</evidence>
<dbReference type="PRINTS" id="PR00722">
    <property type="entry name" value="CHYMOTRYPSIN"/>
</dbReference>
<dbReference type="EMBL" id="CAACVG010011496">
    <property type="protein sequence ID" value="VEN58206.1"/>
    <property type="molecule type" value="Genomic_DNA"/>
</dbReference>
<keyword evidence="14" id="KW-1185">Reference proteome</keyword>
<dbReference type="InterPro" id="IPR033116">
    <property type="entry name" value="TRYPSIN_SER"/>
</dbReference>
<dbReference type="AlphaFoldDB" id="A0A653DED1"/>
<evidence type="ECO:0000256" key="2">
    <source>
        <dbReference type="ARBA" id="ARBA00022525"/>
    </source>
</evidence>